<protein>
    <submittedName>
        <fullName evidence="4">Glutamine--fructose-6-phosphate transaminase</fullName>
    </submittedName>
</protein>
<dbReference type="RefSeq" id="WP_109667928.1">
    <property type="nucleotide sequence ID" value="NZ_QGGW01000004.1"/>
</dbReference>
<dbReference type="InterPro" id="IPR001347">
    <property type="entry name" value="SIS_dom"/>
</dbReference>
<dbReference type="Gene3D" id="3.40.50.10490">
    <property type="entry name" value="Glucose-6-phosphate isomerase like protein, domain 1"/>
    <property type="match status" value="2"/>
</dbReference>
<dbReference type="CDD" id="cd05008">
    <property type="entry name" value="SIS_GlmS_GlmD_1"/>
    <property type="match status" value="1"/>
</dbReference>
<dbReference type="CDD" id="cd05009">
    <property type="entry name" value="SIS_GlmS_GlmD_2"/>
    <property type="match status" value="1"/>
</dbReference>
<dbReference type="GO" id="GO:1901135">
    <property type="term" value="P:carbohydrate derivative metabolic process"/>
    <property type="evidence" value="ECO:0007669"/>
    <property type="project" value="InterPro"/>
</dbReference>
<evidence type="ECO:0000259" key="3">
    <source>
        <dbReference type="PROSITE" id="PS51464"/>
    </source>
</evidence>
<dbReference type="PROSITE" id="PS51464">
    <property type="entry name" value="SIS"/>
    <property type="match status" value="2"/>
</dbReference>
<reference evidence="4 5" key="1">
    <citation type="submission" date="2018-05" db="EMBL/GenBank/DDBJ databases">
        <title>Genomic Encyclopedia of Type Strains, Phase IV (KMG-IV): sequencing the most valuable type-strain genomes for metagenomic binning, comparative biology and taxonomic classification.</title>
        <authorList>
            <person name="Goeker M."/>
        </authorList>
    </citation>
    <scope>NUCLEOTIDE SEQUENCE [LARGE SCALE GENOMIC DNA]</scope>
    <source>
        <strain evidence="4 5">DSM 16097</strain>
    </source>
</reference>
<keyword evidence="1" id="KW-0808">Transferase</keyword>
<feature type="domain" description="SIS" evidence="3">
    <location>
        <begin position="195"/>
        <end position="330"/>
    </location>
</feature>
<dbReference type="PANTHER" id="PTHR10937">
    <property type="entry name" value="GLUCOSAMINE--FRUCTOSE-6-PHOSPHATE AMINOTRANSFERASE, ISOMERIZING"/>
    <property type="match status" value="1"/>
</dbReference>
<sequence>MTDTLMAQEIAEIPQAAARLLERGAGPIAATAQAVRAADPRFVMTVARGSSDHACTYLKYASELLLGLPVASVGPSVASIYGARLRVAGALCLSVSQSGQSPDIMEMTRSARAGGALTVALTNDAGSRLAGTAERVIDICAGPELSVAATKTFVTSALAGLWLMAEVKGDAALLAAIRALPEALDRARHVDWSPVSEALRAGSIYTLGRGPSWAMSNEAALKFKEVCQVHAESYSSAEVLHGPVSIVERGFPVLAFAAADAAEGALAEVADALAGKGAAVFATTSRVTSARALPVVRTGHPLCDPLALIVSFYAMIEGLAVARGLNPDVPRHLKKVTETT</sequence>
<name>A0A316GJ25_9RHOB</name>
<dbReference type="Pfam" id="PF01380">
    <property type="entry name" value="SIS"/>
    <property type="match status" value="2"/>
</dbReference>
<proteinExistence type="predicted"/>
<accession>A0A316GJ25</accession>
<evidence type="ECO:0000313" key="4">
    <source>
        <dbReference type="EMBL" id="PWK60595.1"/>
    </source>
</evidence>
<dbReference type="InterPro" id="IPR046348">
    <property type="entry name" value="SIS_dom_sf"/>
</dbReference>
<keyword evidence="2" id="KW-0677">Repeat</keyword>
<dbReference type="SUPFAM" id="SSF53697">
    <property type="entry name" value="SIS domain"/>
    <property type="match status" value="1"/>
</dbReference>
<evidence type="ECO:0000313" key="5">
    <source>
        <dbReference type="Proteomes" id="UP000245708"/>
    </source>
</evidence>
<keyword evidence="1" id="KW-0032">Aminotransferase</keyword>
<feature type="domain" description="SIS" evidence="3">
    <location>
        <begin position="31"/>
        <end position="175"/>
    </location>
</feature>
<evidence type="ECO:0000256" key="1">
    <source>
        <dbReference type="ARBA" id="ARBA00022576"/>
    </source>
</evidence>
<dbReference type="GO" id="GO:0008483">
    <property type="term" value="F:transaminase activity"/>
    <property type="evidence" value="ECO:0007669"/>
    <property type="project" value="UniProtKB-KW"/>
</dbReference>
<dbReference type="EMBL" id="QGGW01000004">
    <property type="protein sequence ID" value="PWK60595.1"/>
    <property type="molecule type" value="Genomic_DNA"/>
</dbReference>
<dbReference type="Proteomes" id="UP000245708">
    <property type="component" value="Unassembled WGS sequence"/>
</dbReference>
<dbReference type="AlphaFoldDB" id="A0A316GJ25"/>
<evidence type="ECO:0000256" key="2">
    <source>
        <dbReference type="ARBA" id="ARBA00022737"/>
    </source>
</evidence>
<gene>
    <name evidence="4" type="ORF">C7455_104232</name>
</gene>
<comment type="caution">
    <text evidence="4">The sequence shown here is derived from an EMBL/GenBank/DDBJ whole genome shotgun (WGS) entry which is preliminary data.</text>
</comment>
<dbReference type="GO" id="GO:0097367">
    <property type="term" value="F:carbohydrate derivative binding"/>
    <property type="evidence" value="ECO:0007669"/>
    <property type="project" value="InterPro"/>
</dbReference>
<dbReference type="InterPro" id="IPR035466">
    <property type="entry name" value="GlmS/AgaS_SIS"/>
</dbReference>
<dbReference type="PANTHER" id="PTHR10937:SF8">
    <property type="entry name" value="AMINOTRANSFERASE-RELATED"/>
    <property type="match status" value="1"/>
</dbReference>
<keyword evidence="5" id="KW-1185">Reference proteome</keyword>
<organism evidence="4 5">
    <name type="scientific">Roseicyclus mahoneyensis</name>
    <dbReference type="NCBI Taxonomy" id="164332"/>
    <lineage>
        <taxon>Bacteria</taxon>
        <taxon>Pseudomonadati</taxon>
        <taxon>Pseudomonadota</taxon>
        <taxon>Alphaproteobacteria</taxon>
        <taxon>Rhodobacterales</taxon>
        <taxon>Roseobacteraceae</taxon>
        <taxon>Roseicyclus</taxon>
    </lineage>
</organism>
<dbReference type="OrthoDB" id="9761808at2"/>
<dbReference type="InterPro" id="IPR035490">
    <property type="entry name" value="GlmS/FrlB_SIS"/>
</dbReference>